<dbReference type="Proteomes" id="UP001595925">
    <property type="component" value="Unassembled WGS sequence"/>
</dbReference>
<accession>A0ABD5QDD2</accession>
<keyword evidence="2" id="KW-0812">Transmembrane</keyword>
<dbReference type="Pfam" id="PF26238">
    <property type="entry name" value="DUF8054_M"/>
    <property type="match status" value="1"/>
</dbReference>
<evidence type="ECO:0000256" key="2">
    <source>
        <dbReference type="SAM" id="Phobius"/>
    </source>
</evidence>
<dbReference type="RefSeq" id="WP_224828527.1">
    <property type="nucleotide sequence ID" value="NZ_JAIVEF010000007.1"/>
</dbReference>
<evidence type="ECO:0000259" key="3">
    <source>
        <dbReference type="Pfam" id="PF26236"/>
    </source>
</evidence>
<dbReference type="EMBL" id="JBHSJG010000018">
    <property type="protein sequence ID" value="MFC4987174.1"/>
    <property type="molecule type" value="Genomic_DNA"/>
</dbReference>
<comment type="caution">
    <text evidence="5">The sequence shown here is derived from an EMBL/GenBank/DDBJ whole genome shotgun (WGS) entry which is preliminary data.</text>
</comment>
<protein>
    <submittedName>
        <fullName evidence="5">Uncharacterized protein</fullName>
    </submittedName>
</protein>
<feature type="compositionally biased region" description="Basic and acidic residues" evidence="1">
    <location>
        <begin position="116"/>
        <end position="125"/>
    </location>
</feature>
<keyword evidence="6" id="KW-1185">Reference proteome</keyword>
<sequence length="306" mass="32021">MAAYALFERLRRPEHTGVHRCWPCTVANLLVLAIACLALGRIRKPFAAALGIVGAGAIWLRGYLVPYTPRFAPRLASLLPGDPFHEDPIEPGSGSGPPATGPEDGRNASGDEPAGDGDRTGESEPARGSISAPGDAATGEDLLEGLLEAGVLEADAESVAPTDAFRQRWDEEIETLRGVDDDRLAEAALAESAAADADVVTRDDRTYVTLAAESGRTIDESWLRRPTAIGQTAAARALAEMGVSDVDRPSAAVALGMFLAECPDCGSELVERPVGGCCGPPQTGADGRAKTGLTCPDCRVHLHVFE</sequence>
<evidence type="ECO:0000259" key="4">
    <source>
        <dbReference type="Pfam" id="PF26238"/>
    </source>
</evidence>
<keyword evidence="2" id="KW-0472">Membrane</keyword>
<reference evidence="5 6" key="1">
    <citation type="journal article" date="2019" name="Int. J. Syst. Evol. Microbiol.">
        <title>The Global Catalogue of Microorganisms (GCM) 10K type strain sequencing project: providing services to taxonomists for standard genome sequencing and annotation.</title>
        <authorList>
            <consortium name="The Broad Institute Genomics Platform"/>
            <consortium name="The Broad Institute Genome Sequencing Center for Infectious Disease"/>
            <person name="Wu L."/>
            <person name="Ma J."/>
        </authorList>
    </citation>
    <scope>NUCLEOTIDE SEQUENCE [LARGE SCALE GENOMIC DNA]</scope>
    <source>
        <strain evidence="5 6">CGMCC 1.15824</strain>
    </source>
</reference>
<evidence type="ECO:0000313" key="6">
    <source>
        <dbReference type="Proteomes" id="UP001595925"/>
    </source>
</evidence>
<dbReference type="AlphaFoldDB" id="A0ABD5QDD2"/>
<feature type="domain" description="DUF8054" evidence="4">
    <location>
        <begin position="141"/>
        <end position="240"/>
    </location>
</feature>
<dbReference type="InterPro" id="IPR058775">
    <property type="entry name" value="DUF8054_M"/>
</dbReference>
<proteinExistence type="predicted"/>
<feature type="domain" description="DUF8054" evidence="3">
    <location>
        <begin position="8"/>
        <end position="77"/>
    </location>
</feature>
<evidence type="ECO:0000313" key="5">
    <source>
        <dbReference type="EMBL" id="MFC4987174.1"/>
    </source>
</evidence>
<feature type="region of interest" description="Disordered" evidence="1">
    <location>
        <begin position="82"/>
        <end position="137"/>
    </location>
</feature>
<dbReference type="InterPro" id="IPR058674">
    <property type="entry name" value="DUF8054_N"/>
</dbReference>
<name>A0ABD5QDD2_9EURY</name>
<gene>
    <name evidence="5" type="ORF">ACFPFO_05220</name>
</gene>
<keyword evidence="2" id="KW-1133">Transmembrane helix</keyword>
<dbReference type="Pfam" id="PF26236">
    <property type="entry name" value="DUF8054_N"/>
    <property type="match status" value="1"/>
</dbReference>
<feature type="transmembrane region" description="Helical" evidence="2">
    <location>
        <begin position="46"/>
        <end position="64"/>
    </location>
</feature>
<feature type="transmembrane region" description="Helical" evidence="2">
    <location>
        <begin position="21"/>
        <end position="40"/>
    </location>
</feature>
<evidence type="ECO:0000256" key="1">
    <source>
        <dbReference type="SAM" id="MobiDB-lite"/>
    </source>
</evidence>
<organism evidence="5 6">
    <name type="scientific">Saliphagus infecundisoli</name>
    <dbReference type="NCBI Taxonomy" id="1849069"/>
    <lineage>
        <taxon>Archaea</taxon>
        <taxon>Methanobacteriati</taxon>
        <taxon>Methanobacteriota</taxon>
        <taxon>Stenosarchaea group</taxon>
        <taxon>Halobacteria</taxon>
        <taxon>Halobacteriales</taxon>
        <taxon>Natrialbaceae</taxon>
        <taxon>Saliphagus</taxon>
    </lineage>
</organism>